<proteinExistence type="predicted"/>
<evidence type="ECO:0000256" key="1">
    <source>
        <dbReference type="SAM" id="SignalP"/>
    </source>
</evidence>
<organism evidence="2 3">
    <name type="scientific">Candidatus Faeciplasma pullistercoris</name>
    <dbReference type="NCBI Taxonomy" id="2840800"/>
    <lineage>
        <taxon>Bacteria</taxon>
        <taxon>Bacillati</taxon>
        <taxon>Bacillota</taxon>
        <taxon>Clostridia</taxon>
        <taxon>Eubacteriales</taxon>
        <taxon>Oscillospiraceae</taxon>
        <taxon>Oscillospiraceae incertae sedis</taxon>
        <taxon>Candidatus Faeciplasma</taxon>
    </lineage>
</organism>
<reference evidence="2" key="2">
    <citation type="journal article" date="2021" name="PeerJ">
        <title>Extensive microbial diversity within the chicken gut microbiome revealed by metagenomics and culture.</title>
        <authorList>
            <person name="Gilroy R."/>
            <person name="Ravi A."/>
            <person name="Getino M."/>
            <person name="Pursley I."/>
            <person name="Horton D.L."/>
            <person name="Alikhan N.F."/>
            <person name="Baker D."/>
            <person name="Gharbi K."/>
            <person name="Hall N."/>
            <person name="Watson M."/>
            <person name="Adriaenssens E.M."/>
            <person name="Foster-Nyarko E."/>
            <person name="Jarju S."/>
            <person name="Secka A."/>
            <person name="Antonio M."/>
            <person name="Oren A."/>
            <person name="Chaudhuri R.R."/>
            <person name="La Ragione R."/>
            <person name="Hildebrand F."/>
            <person name="Pallen M.J."/>
        </authorList>
    </citation>
    <scope>NUCLEOTIDE SEQUENCE</scope>
    <source>
        <strain evidence="2">CHK33-4379</strain>
    </source>
</reference>
<evidence type="ECO:0000313" key="2">
    <source>
        <dbReference type="EMBL" id="HIT59065.1"/>
    </source>
</evidence>
<dbReference type="Proteomes" id="UP000824136">
    <property type="component" value="Unassembled WGS sequence"/>
</dbReference>
<dbReference type="PROSITE" id="PS51257">
    <property type="entry name" value="PROKAR_LIPOPROTEIN"/>
    <property type="match status" value="1"/>
</dbReference>
<name>A0A9D1GV71_9FIRM</name>
<dbReference type="AlphaFoldDB" id="A0A9D1GV71"/>
<gene>
    <name evidence="2" type="ORF">IAC39_05105</name>
</gene>
<sequence>MKKLVVMCLLAVFIMSLMTSCGKNTNKNEYTLSEYINGRQTIWFVVYDSKISKDSDAEYVVVLNEDGTYISQLYYKLGLKLGDLSQMSDEEIVEAVTNSKMEDIISYCDEEIELLKDTSSYIIEVYSAAKECATHFGYDVPENEISKSEIREYLSSSLPFIDSLSEEDKEITLDFFTNKCYNAVSKVYDAFEGSDEGENIFKIFYEWGFEDGIYTEEDWKHIKREYDYEDENRFLILSYEDAYNLFSNWCELVYALDGFNRTTEYAYDLPQEYIEGIADAVYTLNKDEINRLEEMKTTLPAEEYELYIYSDETGNNTATEELKLKSDKSNESFMLITLNPQNDTAVNESGIVDGGTQTCYQIYDSLYDGYRVTTGEVILTRVDKDINFILDAVGTDGIIVDPE</sequence>
<feature type="signal peptide" evidence="1">
    <location>
        <begin position="1"/>
        <end position="23"/>
    </location>
</feature>
<protein>
    <submittedName>
        <fullName evidence="2">Uncharacterized protein</fullName>
    </submittedName>
</protein>
<comment type="caution">
    <text evidence="2">The sequence shown here is derived from an EMBL/GenBank/DDBJ whole genome shotgun (WGS) entry which is preliminary data.</text>
</comment>
<evidence type="ECO:0000313" key="3">
    <source>
        <dbReference type="Proteomes" id="UP000824136"/>
    </source>
</evidence>
<reference evidence="2" key="1">
    <citation type="submission" date="2020-10" db="EMBL/GenBank/DDBJ databases">
        <authorList>
            <person name="Gilroy R."/>
        </authorList>
    </citation>
    <scope>NUCLEOTIDE SEQUENCE</scope>
    <source>
        <strain evidence="2">CHK33-4379</strain>
    </source>
</reference>
<accession>A0A9D1GV71</accession>
<feature type="chain" id="PRO_5038734478" evidence="1">
    <location>
        <begin position="24"/>
        <end position="403"/>
    </location>
</feature>
<dbReference type="EMBL" id="DVLL01000019">
    <property type="protein sequence ID" value="HIT59065.1"/>
    <property type="molecule type" value="Genomic_DNA"/>
</dbReference>
<keyword evidence="1" id="KW-0732">Signal</keyword>